<gene>
    <name evidence="6" type="primary">ACES_65</name>
    <name evidence="6" type="ORF">AVEN_19556_1</name>
</gene>
<proteinExistence type="inferred from homology"/>
<sequence length="259" mass="28776">MLSTNGLKQLPILASDLYGFYGQKDFEVTGDTVKNTITRIFKLFPDTKILSEDLNFPDASSPPAMSAITDNPLLNDLPDPKSAVTVPVPANKLPDGIPNVVSPLLNSILGDSSPNPKCMRHQLYSAAGDIVSLCPSKYFAEKCAEQGNDVYYYLFVHRPSNSPFAPWMGVTHFSELPFVFGKPLTDRADYTDEERDLSRLMIRYWGEFVKSGQPDPSWPKYTREDPIYKVIGGRNGTKPRGKGPHKLNCDLLLPAYTAL</sequence>
<dbReference type="GO" id="GO:0006581">
    <property type="term" value="P:acetylcholine catabolic process"/>
    <property type="evidence" value="ECO:0007669"/>
    <property type="project" value="TreeGrafter"/>
</dbReference>
<dbReference type="SUPFAM" id="SSF53474">
    <property type="entry name" value="alpha/beta-Hydrolases"/>
    <property type="match status" value="1"/>
</dbReference>
<dbReference type="GO" id="GO:0005886">
    <property type="term" value="C:plasma membrane"/>
    <property type="evidence" value="ECO:0007669"/>
    <property type="project" value="TreeGrafter"/>
</dbReference>
<dbReference type="Proteomes" id="UP000499080">
    <property type="component" value="Unassembled WGS sequence"/>
</dbReference>
<comment type="caution">
    <text evidence="6">The sequence shown here is derived from an EMBL/GenBank/DDBJ whole genome shotgun (WGS) entry which is preliminary data.</text>
</comment>
<evidence type="ECO:0000256" key="2">
    <source>
        <dbReference type="ARBA" id="ARBA00022487"/>
    </source>
</evidence>
<dbReference type="GO" id="GO:0019695">
    <property type="term" value="P:choline metabolic process"/>
    <property type="evidence" value="ECO:0007669"/>
    <property type="project" value="TreeGrafter"/>
</dbReference>
<evidence type="ECO:0000256" key="3">
    <source>
        <dbReference type="ARBA" id="ARBA00022801"/>
    </source>
</evidence>
<dbReference type="GO" id="GO:0005615">
    <property type="term" value="C:extracellular space"/>
    <property type="evidence" value="ECO:0007669"/>
    <property type="project" value="TreeGrafter"/>
</dbReference>
<dbReference type="PANTHER" id="PTHR43918:SF4">
    <property type="entry name" value="CARBOXYLIC ESTER HYDROLASE"/>
    <property type="match status" value="1"/>
</dbReference>
<dbReference type="PANTHER" id="PTHR43918">
    <property type="entry name" value="ACETYLCHOLINESTERASE"/>
    <property type="match status" value="1"/>
</dbReference>
<dbReference type="Gene3D" id="3.40.50.1820">
    <property type="entry name" value="alpha/beta hydrolase"/>
    <property type="match status" value="1"/>
</dbReference>
<keyword evidence="7" id="KW-1185">Reference proteome</keyword>
<dbReference type="Pfam" id="PF00135">
    <property type="entry name" value="COesterase"/>
    <property type="match status" value="1"/>
</dbReference>
<keyword evidence="3" id="KW-0378">Hydrolase</keyword>
<evidence type="ECO:0000259" key="5">
    <source>
        <dbReference type="Pfam" id="PF00135"/>
    </source>
</evidence>
<comment type="similarity">
    <text evidence="1">Belongs to the type-B carboxylesterase/lipase family.</text>
</comment>
<dbReference type="OrthoDB" id="9000293at2759"/>
<name>A0A4Y2R0S6_ARAVE</name>
<accession>A0A4Y2R0S6</accession>
<feature type="domain" description="Carboxylesterase type B" evidence="5">
    <location>
        <begin position="111"/>
        <end position="232"/>
    </location>
</feature>
<protein>
    <submittedName>
        <fullName evidence="6">Acetylcholinesterase</fullName>
    </submittedName>
</protein>
<dbReference type="InterPro" id="IPR029058">
    <property type="entry name" value="AB_hydrolase_fold"/>
</dbReference>
<evidence type="ECO:0000313" key="6">
    <source>
        <dbReference type="EMBL" id="GBN69267.1"/>
    </source>
</evidence>
<reference evidence="6 7" key="1">
    <citation type="journal article" date="2019" name="Sci. Rep.">
        <title>Orb-weaving spider Araneus ventricosus genome elucidates the spidroin gene catalogue.</title>
        <authorList>
            <person name="Kono N."/>
            <person name="Nakamura H."/>
            <person name="Ohtoshi R."/>
            <person name="Moran D.A.P."/>
            <person name="Shinohara A."/>
            <person name="Yoshida Y."/>
            <person name="Fujiwara M."/>
            <person name="Mori M."/>
            <person name="Tomita M."/>
            <person name="Arakawa K."/>
        </authorList>
    </citation>
    <scope>NUCLEOTIDE SEQUENCE [LARGE SCALE GENOMIC DNA]</scope>
</reference>
<dbReference type="InterPro" id="IPR050654">
    <property type="entry name" value="AChE-related_enzymes"/>
</dbReference>
<organism evidence="6 7">
    <name type="scientific">Araneus ventricosus</name>
    <name type="common">Orbweaver spider</name>
    <name type="synonym">Epeira ventricosa</name>
    <dbReference type="NCBI Taxonomy" id="182803"/>
    <lineage>
        <taxon>Eukaryota</taxon>
        <taxon>Metazoa</taxon>
        <taxon>Ecdysozoa</taxon>
        <taxon>Arthropoda</taxon>
        <taxon>Chelicerata</taxon>
        <taxon>Arachnida</taxon>
        <taxon>Araneae</taxon>
        <taxon>Araneomorphae</taxon>
        <taxon>Entelegynae</taxon>
        <taxon>Araneoidea</taxon>
        <taxon>Araneidae</taxon>
        <taxon>Araneus</taxon>
    </lineage>
</organism>
<dbReference type="EMBL" id="BGPR01015447">
    <property type="protein sequence ID" value="GBN69267.1"/>
    <property type="molecule type" value="Genomic_DNA"/>
</dbReference>
<dbReference type="InterPro" id="IPR002018">
    <property type="entry name" value="CarbesteraseB"/>
</dbReference>
<evidence type="ECO:0000256" key="4">
    <source>
        <dbReference type="ARBA" id="ARBA00023180"/>
    </source>
</evidence>
<dbReference type="GO" id="GO:0003990">
    <property type="term" value="F:acetylcholinesterase activity"/>
    <property type="evidence" value="ECO:0007669"/>
    <property type="project" value="TreeGrafter"/>
</dbReference>
<dbReference type="AlphaFoldDB" id="A0A4Y2R0S6"/>
<evidence type="ECO:0000313" key="7">
    <source>
        <dbReference type="Proteomes" id="UP000499080"/>
    </source>
</evidence>
<keyword evidence="2" id="KW-0719">Serine esterase</keyword>
<keyword evidence="4" id="KW-0325">Glycoprotein</keyword>
<evidence type="ECO:0000256" key="1">
    <source>
        <dbReference type="ARBA" id="ARBA00005964"/>
    </source>
</evidence>